<dbReference type="GO" id="GO:0005829">
    <property type="term" value="C:cytosol"/>
    <property type="evidence" value="ECO:0007669"/>
    <property type="project" value="TreeGrafter"/>
</dbReference>
<dbReference type="Pfam" id="PF01584">
    <property type="entry name" value="CheW"/>
    <property type="match status" value="1"/>
</dbReference>
<keyword evidence="3" id="KW-1185">Reference proteome</keyword>
<dbReference type="Gene3D" id="2.40.50.180">
    <property type="entry name" value="CheA-289, Domain 4"/>
    <property type="match status" value="1"/>
</dbReference>
<name>A0A5Q0BJM6_9GAMM</name>
<evidence type="ECO:0000259" key="1">
    <source>
        <dbReference type="PROSITE" id="PS50851"/>
    </source>
</evidence>
<organism evidence="2 3">
    <name type="scientific">Candidatus Methylospira mobilis</name>
    <dbReference type="NCBI Taxonomy" id="1808979"/>
    <lineage>
        <taxon>Bacteria</taxon>
        <taxon>Pseudomonadati</taxon>
        <taxon>Pseudomonadota</taxon>
        <taxon>Gammaproteobacteria</taxon>
        <taxon>Methylococcales</taxon>
        <taxon>Methylococcaceae</taxon>
        <taxon>Candidatus Methylospira</taxon>
    </lineage>
</organism>
<dbReference type="InterPro" id="IPR036061">
    <property type="entry name" value="CheW-like_dom_sf"/>
</dbReference>
<protein>
    <submittedName>
        <fullName evidence="2">Chemotaxis protein CheW</fullName>
    </submittedName>
</protein>
<dbReference type="InterPro" id="IPR002545">
    <property type="entry name" value="CheW-lke_dom"/>
</dbReference>
<dbReference type="PANTHER" id="PTHR22617">
    <property type="entry name" value="CHEMOTAXIS SENSOR HISTIDINE KINASE-RELATED"/>
    <property type="match status" value="1"/>
</dbReference>
<sequence length="197" mass="20751">MNAQIQPVRSGNGALATQAALLAASGNSKQEQHQYLTFVVGGEAFAIGILHIKEIIEYGQLTEVPRMPIFIRGVINLRGSVVPVIDLKACLGKAISQITRRSCIIIVEVDHEDEKHDIGVLVDAVSAVLEIPTGDIEPAPAFGARIRTDYIAGMGKVDGKFVILLNIGAVLSLDDMAALASVGDQADTVASPEGARA</sequence>
<dbReference type="SUPFAM" id="SSF50341">
    <property type="entry name" value="CheW-like"/>
    <property type="match status" value="1"/>
</dbReference>
<dbReference type="KEGG" id="mmob:F6R98_06790"/>
<dbReference type="GO" id="GO:0007165">
    <property type="term" value="P:signal transduction"/>
    <property type="evidence" value="ECO:0007669"/>
    <property type="project" value="InterPro"/>
</dbReference>
<dbReference type="InParanoid" id="A0A5Q0BJM6"/>
<dbReference type="GO" id="GO:0006935">
    <property type="term" value="P:chemotaxis"/>
    <property type="evidence" value="ECO:0007669"/>
    <property type="project" value="InterPro"/>
</dbReference>
<evidence type="ECO:0000313" key="2">
    <source>
        <dbReference type="EMBL" id="QFY42367.1"/>
    </source>
</evidence>
<accession>A0A5Q0BJM6</accession>
<dbReference type="InterPro" id="IPR039315">
    <property type="entry name" value="CheW"/>
</dbReference>
<dbReference type="EMBL" id="CP044205">
    <property type="protein sequence ID" value="QFY42367.1"/>
    <property type="molecule type" value="Genomic_DNA"/>
</dbReference>
<dbReference type="SMART" id="SM00260">
    <property type="entry name" value="CheW"/>
    <property type="match status" value="1"/>
</dbReference>
<reference evidence="2 3" key="1">
    <citation type="submission" date="2019-09" db="EMBL/GenBank/DDBJ databases">
        <title>Ecophysiology of the spiral-shaped methanotroph Methylospira mobilis as revealed by the complete genome sequence.</title>
        <authorList>
            <person name="Oshkin I.Y."/>
            <person name="Dedysh S.N."/>
            <person name="Miroshnikov K."/>
            <person name="Danilova O.V."/>
            <person name="Hakobyan A."/>
            <person name="Liesack W."/>
        </authorList>
    </citation>
    <scope>NUCLEOTIDE SEQUENCE [LARGE SCALE GENOMIC DNA]</scope>
    <source>
        <strain evidence="2 3">Shm1</strain>
    </source>
</reference>
<dbReference type="PANTHER" id="PTHR22617:SF41">
    <property type="entry name" value="CHEMOTAXIS SIGNAL TRANSDUCTION SYSTEM ADAPTOR PROTEIN CHEW"/>
    <property type="match status" value="1"/>
</dbReference>
<dbReference type="PROSITE" id="PS50851">
    <property type="entry name" value="CHEW"/>
    <property type="match status" value="1"/>
</dbReference>
<feature type="domain" description="CheW-like" evidence="1">
    <location>
        <begin position="32"/>
        <end position="176"/>
    </location>
</feature>
<evidence type="ECO:0000313" key="3">
    <source>
        <dbReference type="Proteomes" id="UP000325755"/>
    </source>
</evidence>
<gene>
    <name evidence="2" type="ORF">F6R98_06790</name>
</gene>
<dbReference type="Gene3D" id="2.30.30.40">
    <property type="entry name" value="SH3 Domains"/>
    <property type="match status" value="1"/>
</dbReference>
<dbReference type="OrthoDB" id="9790406at2"/>
<proteinExistence type="predicted"/>
<dbReference type="AlphaFoldDB" id="A0A5Q0BJM6"/>
<dbReference type="RefSeq" id="WP_153248346.1">
    <property type="nucleotide sequence ID" value="NZ_CP044205.1"/>
</dbReference>
<dbReference type="Proteomes" id="UP000325755">
    <property type="component" value="Chromosome"/>
</dbReference>